<dbReference type="Gene3D" id="3.30.700.10">
    <property type="entry name" value="Glycoprotein, Type 4 Pilin"/>
    <property type="match status" value="1"/>
</dbReference>
<reference evidence="2 3" key="1">
    <citation type="submission" date="2019-01" db="EMBL/GenBank/DDBJ databases">
        <title>Zoogloea oleivorans genome sequencing and assembly.</title>
        <authorList>
            <person name="Tancsics A."/>
            <person name="Farkas M."/>
            <person name="Kriszt B."/>
            <person name="Maroti G."/>
            <person name="Horvath B."/>
        </authorList>
    </citation>
    <scope>NUCLEOTIDE SEQUENCE [LARGE SCALE GENOMIC DNA]</scope>
    <source>
        <strain evidence="2 3">Buc</strain>
    </source>
</reference>
<evidence type="ECO:0000256" key="1">
    <source>
        <dbReference type="SAM" id="Phobius"/>
    </source>
</evidence>
<comment type="caution">
    <text evidence="2">The sequence shown here is derived from an EMBL/GenBank/DDBJ whole genome shotgun (WGS) entry which is preliminary data.</text>
</comment>
<dbReference type="AlphaFoldDB" id="A0A6C2D2I0"/>
<dbReference type="Proteomes" id="UP000389128">
    <property type="component" value="Unassembled WGS sequence"/>
</dbReference>
<dbReference type="PROSITE" id="PS00409">
    <property type="entry name" value="PROKAR_NTER_METHYL"/>
    <property type="match status" value="1"/>
</dbReference>
<keyword evidence="1" id="KW-0472">Membrane</keyword>
<dbReference type="RefSeq" id="WP_148578213.1">
    <property type="nucleotide sequence ID" value="NZ_SDKK01000005.1"/>
</dbReference>
<proteinExistence type="predicted"/>
<protein>
    <submittedName>
        <fullName evidence="2">Prepilin-type N-terminal cleavage/methylation domain-containing protein</fullName>
    </submittedName>
</protein>
<dbReference type="NCBIfam" id="TIGR02532">
    <property type="entry name" value="IV_pilin_GFxxxE"/>
    <property type="match status" value="1"/>
</dbReference>
<organism evidence="2 3">
    <name type="scientific">Zoogloea oleivorans</name>
    <dbReference type="NCBI Taxonomy" id="1552750"/>
    <lineage>
        <taxon>Bacteria</taxon>
        <taxon>Pseudomonadati</taxon>
        <taxon>Pseudomonadota</taxon>
        <taxon>Betaproteobacteria</taxon>
        <taxon>Rhodocyclales</taxon>
        <taxon>Zoogloeaceae</taxon>
        <taxon>Zoogloea</taxon>
    </lineage>
</organism>
<evidence type="ECO:0000313" key="3">
    <source>
        <dbReference type="Proteomes" id="UP000389128"/>
    </source>
</evidence>
<sequence length="165" mass="17355">MASSGAGPAFRPGIPKARRAFAGFTLLELIVAFAVIALLLGLAPVAFGKLMETSHYRSTVRHMLAGMTATRQLATQTGQSAAFFVDMEKRVFGPQGKVDYALPESVQVRLIVAGVEAGQGGGSIRFYPGGGATGGSVDVFKRSGDGVRLRVDWLLGSVTQEPISR</sequence>
<feature type="transmembrane region" description="Helical" evidence="1">
    <location>
        <begin position="20"/>
        <end position="47"/>
    </location>
</feature>
<evidence type="ECO:0000313" key="2">
    <source>
        <dbReference type="EMBL" id="TYC60124.1"/>
    </source>
</evidence>
<dbReference type="InterPro" id="IPR045584">
    <property type="entry name" value="Pilin-like"/>
</dbReference>
<dbReference type="OrthoDB" id="8481584at2"/>
<keyword evidence="1" id="KW-1133">Transmembrane helix</keyword>
<keyword evidence="1" id="KW-0812">Transmembrane</keyword>
<dbReference type="InterPro" id="IPR012902">
    <property type="entry name" value="N_methyl_site"/>
</dbReference>
<dbReference type="EMBL" id="SDKK01000005">
    <property type="protein sequence ID" value="TYC60124.1"/>
    <property type="molecule type" value="Genomic_DNA"/>
</dbReference>
<dbReference type="Pfam" id="PF07963">
    <property type="entry name" value="N_methyl"/>
    <property type="match status" value="1"/>
</dbReference>
<dbReference type="SUPFAM" id="SSF54523">
    <property type="entry name" value="Pili subunits"/>
    <property type="match status" value="1"/>
</dbReference>
<keyword evidence="3" id="KW-1185">Reference proteome</keyword>
<gene>
    <name evidence="2" type="ORF">ETQ85_06340</name>
</gene>
<name>A0A6C2D2I0_9RHOO</name>
<accession>A0A6C2D2I0</accession>